<dbReference type="InterPro" id="IPR042100">
    <property type="entry name" value="Bug_dom1"/>
</dbReference>
<feature type="signal peptide" evidence="2">
    <location>
        <begin position="1"/>
        <end position="19"/>
    </location>
</feature>
<dbReference type="Proteomes" id="UP000599109">
    <property type="component" value="Unassembled WGS sequence"/>
</dbReference>
<keyword evidence="2" id="KW-0732">Signal</keyword>
<dbReference type="PANTHER" id="PTHR42928">
    <property type="entry name" value="TRICARBOXYLATE-BINDING PROTEIN"/>
    <property type="match status" value="1"/>
</dbReference>
<accession>A0A936YZ35</accession>
<evidence type="ECO:0000256" key="2">
    <source>
        <dbReference type="SAM" id="SignalP"/>
    </source>
</evidence>
<dbReference type="PANTHER" id="PTHR42928:SF5">
    <property type="entry name" value="BLR1237 PROTEIN"/>
    <property type="match status" value="1"/>
</dbReference>
<reference evidence="3 4" key="1">
    <citation type="journal article" date="2017" name="Int. J. Syst. Evol. Microbiol.">
        <title>Ramlibacter monticola sp. nov., isolated from forest soil.</title>
        <authorList>
            <person name="Chaudhary D.K."/>
            <person name="Kim J."/>
        </authorList>
    </citation>
    <scope>NUCLEOTIDE SEQUENCE [LARGE SCALE GENOMIC DNA]</scope>
    <source>
        <strain evidence="3 4">KACC 19175</strain>
    </source>
</reference>
<evidence type="ECO:0000313" key="3">
    <source>
        <dbReference type="EMBL" id="MBL0391884.1"/>
    </source>
</evidence>
<dbReference type="Gene3D" id="3.40.190.150">
    <property type="entry name" value="Bordetella uptake gene, domain 1"/>
    <property type="match status" value="1"/>
</dbReference>
<evidence type="ECO:0000256" key="1">
    <source>
        <dbReference type="ARBA" id="ARBA00006987"/>
    </source>
</evidence>
<keyword evidence="4" id="KW-1185">Reference proteome</keyword>
<dbReference type="SUPFAM" id="SSF53850">
    <property type="entry name" value="Periplasmic binding protein-like II"/>
    <property type="match status" value="1"/>
</dbReference>
<name>A0A936YZ35_9BURK</name>
<dbReference type="Gene3D" id="3.40.190.10">
    <property type="entry name" value="Periplasmic binding protein-like II"/>
    <property type="match status" value="1"/>
</dbReference>
<proteinExistence type="inferred from homology"/>
<dbReference type="Pfam" id="PF03401">
    <property type="entry name" value="TctC"/>
    <property type="match status" value="1"/>
</dbReference>
<evidence type="ECO:0000313" key="4">
    <source>
        <dbReference type="Proteomes" id="UP000599109"/>
    </source>
</evidence>
<dbReference type="PIRSF" id="PIRSF017082">
    <property type="entry name" value="YflP"/>
    <property type="match status" value="1"/>
</dbReference>
<dbReference type="EMBL" id="JAEQNE010000002">
    <property type="protein sequence ID" value="MBL0391884.1"/>
    <property type="molecule type" value="Genomic_DNA"/>
</dbReference>
<feature type="chain" id="PRO_5038034359" evidence="2">
    <location>
        <begin position="20"/>
        <end position="322"/>
    </location>
</feature>
<protein>
    <submittedName>
        <fullName evidence="3">Tripartite tricarboxylate transporter substrate binding protein</fullName>
    </submittedName>
</protein>
<comment type="caution">
    <text evidence="3">The sequence shown here is derived from an EMBL/GenBank/DDBJ whole genome shotgun (WGS) entry which is preliminary data.</text>
</comment>
<dbReference type="RefSeq" id="WP_201674486.1">
    <property type="nucleotide sequence ID" value="NZ_JAEQNE010000002.1"/>
</dbReference>
<sequence length="322" mass="33199">MFGSFVAGALAFAFCGAVAAQTPGWPERPVKLVVGFTPGGAADYVGRAVGDALARVLGQPIVIDNKPGAGSSIATDFVAKAAPDGYTLLIASPSSISVNPAIDPKWAGGVQSLVPVSKLTASPLVVAANPQLGIKSIAELIEYAKKNPGKVNFAHAGMGSAPHLGGVLFNQLAGVNITPIPFKGGAPSVQSVIAGDTQVTFATPPSVLPQIKGGRLVGLGVTTTERFPLVPDLPGMREAGLPNYRIDFWYGFFVPAGTPPEIVKKLFEATQLALQRPEVKAALAREGTDVSASASPADFAAFIREENKFWAKLAKDSGAKAD</sequence>
<gene>
    <name evidence="3" type="ORF">JJ685_12160</name>
</gene>
<dbReference type="AlphaFoldDB" id="A0A936YZ35"/>
<comment type="similarity">
    <text evidence="1">Belongs to the UPF0065 (bug) family.</text>
</comment>
<organism evidence="3 4">
    <name type="scientific">Ramlibacter monticola</name>
    <dbReference type="NCBI Taxonomy" id="1926872"/>
    <lineage>
        <taxon>Bacteria</taxon>
        <taxon>Pseudomonadati</taxon>
        <taxon>Pseudomonadota</taxon>
        <taxon>Betaproteobacteria</taxon>
        <taxon>Burkholderiales</taxon>
        <taxon>Comamonadaceae</taxon>
        <taxon>Ramlibacter</taxon>
    </lineage>
</organism>
<dbReference type="InterPro" id="IPR005064">
    <property type="entry name" value="BUG"/>
</dbReference>
<dbReference type="CDD" id="cd13578">
    <property type="entry name" value="PBP2_Bug27"/>
    <property type="match status" value="1"/>
</dbReference>